<protein>
    <submittedName>
        <fullName evidence="1">Uncharacterized protein</fullName>
    </submittedName>
</protein>
<gene>
    <name evidence="1" type="ORF">PXEA_LOCUS2466</name>
</gene>
<accession>A0A3S4ZDW4</accession>
<evidence type="ECO:0000313" key="2">
    <source>
        <dbReference type="Proteomes" id="UP000784294"/>
    </source>
</evidence>
<name>A0A3S4ZDW4_9PLAT</name>
<comment type="caution">
    <text evidence="1">The sequence shown here is derived from an EMBL/GenBank/DDBJ whole genome shotgun (WGS) entry which is preliminary data.</text>
</comment>
<dbReference type="Proteomes" id="UP000784294">
    <property type="component" value="Unassembled WGS sequence"/>
</dbReference>
<dbReference type="EMBL" id="CAAALY010005285">
    <property type="protein sequence ID" value="VEL09026.1"/>
    <property type="molecule type" value="Genomic_DNA"/>
</dbReference>
<sequence length="85" mass="9456">MIWQKGLAFLENSHLPCDPKGARGNVTEWLACQVPILHCRGSTPAEGVDKTDARSKLQSTLDENNFQESKAMYKSMEASARLISF</sequence>
<dbReference type="AlphaFoldDB" id="A0A3S4ZDW4"/>
<proteinExistence type="predicted"/>
<evidence type="ECO:0000313" key="1">
    <source>
        <dbReference type="EMBL" id="VEL09026.1"/>
    </source>
</evidence>
<reference evidence="1" key="1">
    <citation type="submission" date="2018-11" db="EMBL/GenBank/DDBJ databases">
        <authorList>
            <consortium name="Pathogen Informatics"/>
        </authorList>
    </citation>
    <scope>NUCLEOTIDE SEQUENCE</scope>
</reference>
<organism evidence="1 2">
    <name type="scientific">Protopolystoma xenopodis</name>
    <dbReference type="NCBI Taxonomy" id="117903"/>
    <lineage>
        <taxon>Eukaryota</taxon>
        <taxon>Metazoa</taxon>
        <taxon>Spiralia</taxon>
        <taxon>Lophotrochozoa</taxon>
        <taxon>Platyhelminthes</taxon>
        <taxon>Monogenea</taxon>
        <taxon>Polyopisthocotylea</taxon>
        <taxon>Polystomatidea</taxon>
        <taxon>Polystomatidae</taxon>
        <taxon>Protopolystoma</taxon>
    </lineage>
</organism>
<keyword evidence="2" id="KW-1185">Reference proteome</keyword>